<dbReference type="AlphaFoldDB" id="A0A0N4X4A8"/>
<gene>
    <name evidence="2" type="ORF">HPLM_LOCUS19192</name>
</gene>
<feature type="compositionally biased region" description="Basic and acidic residues" evidence="1">
    <location>
        <begin position="1"/>
        <end position="11"/>
    </location>
</feature>
<evidence type="ECO:0000313" key="3">
    <source>
        <dbReference type="Proteomes" id="UP000268014"/>
    </source>
</evidence>
<evidence type="ECO:0000313" key="2">
    <source>
        <dbReference type="EMBL" id="VDO75661.1"/>
    </source>
</evidence>
<dbReference type="OrthoDB" id="5858178at2759"/>
<protein>
    <submittedName>
        <fullName evidence="4">Bromo domain-containing protein</fullName>
    </submittedName>
</protein>
<reference evidence="4" key="1">
    <citation type="submission" date="2017-02" db="UniProtKB">
        <authorList>
            <consortium name="WormBaseParasite"/>
        </authorList>
    </citation>
    <scope>IDENTIFICATION</scope>
</reference>
<keyword evidence="3" id="KW-1185">Reference proteome</keyword>
<feature type="region of interest" description="Disordered" evidence="1">
    <location>
        <begin position="1"/>
        <end position="64"/>
    </location>
</feature>
<dbReference type="Proteomes" id="UP000268014">
    <property type="component" value="Unassembled WGS sequence"/>
</dbReference>
<accession>A0A0N4X4A8</accession>
<dbReference type="EMBL" id="UZAF01021115">
    <property type="protein sequence ID" value="VDO75661.1"/>
    <property type="molecule type" value="Genomic_DNA"/>
</dbReference>
<evidence type="ECO:0000256" key="1">
    <source>
        <dbReference type="SAM" id="MobiDB-lite"/>
    </source>
</evidence>
<organism evidence="4">
    <name type="scientific">Haemonchus placei</name>
    <name type="common">Barber's pole worm</name>
    <dbReference type="NCBI Taxonomy" id="6290"/>
    <lineage>
        <taxon>Eukaryota</taxon>
        <taxon>Metazoa</taxon>
        <taxon>Ecdysozoa</taxon>
        <taxon>Nematoda</taxon>
        <taxon>Chromadorea</taxon>
        <taxon>Rhabditida</taxon>
        <taxon>Rhabditina</taxon>
        <taxon>Rhabditomorpha</taxon>
        <taxon>Strongyloidea</taxon>
        <taxon>Trichostrongylidae</taxon>
        <taxon>Haemonchus</taxon>
    </lineage>
</organism>
<sequence>MDKSSRSQSDRSRKKSDKSHSDSTKGSNQEKPLKVGSAEKMLPSPAGSTPLMKKGNSKKRDSELKLRDLAEVIKQPLTSREFEVYLNRLAHFAIEYYNDPTVYDVTPST</sequence>
<proteinExistence type="predicted"/>
<dbReference type="WBParaSite" id="HPLM_0001920001-mRNA-1">
    <property type="protein sequence ID" value="HPLM_0001920001-mRNA-1"/>
    <property type="gene ID" value="HPLM_0001920001"/>
</dbReference>
<reference evidence="2 3" key="2">
    <citation type="submission" date="2018-11" db="EMBL/GenBank/DDBJ databases">
        <authorList>
            <consortium name="Pathogen Informatics"/>
        </authorList>
    </citation>
    <scope>NUCLEOTIDE SEQUENCE [LARGE SCALE GENOMIC DNA]</scope>
    <source>
        <strain evidence="2 3">MHpl1</strain>
    </source>
</reference>
<evidence type="ECO:0000313" key="4">
    <source>
        <dbReference type="WBParaSite" id="HPLM_0001920001-mRNA-1"/>
    </source>
</evidence>
<name>A0A0N4X4A8_HAEPC</name>